<feature type="transmembrane region" description="Helical" evidence="8">
    <location>
        <begin position="473"/>
        <end position="493"/>
    </location>
</feature>
<evidence type="ECO:0000259" key="12">
    <source>
        <dbReference type="Pfam" id="PF25392"/>
    </source>
</evidence>
<feature type="region of interest" description="Disordered" evidence="7">
    <location>
        <begin position="727"/>
        <end position="794"/>
    </location>
</feature>
<dbReference type="InterPro" id="IPR049278">
    <property type="entry name" value="MS_channel_C"/>
</dbReference>
<accession>D7A351</accession>
<feature type="transmembrane region" description="Helical" evidence="8">
    <location>
        <begin position="377"/>
        <end position="402"/>
    </location>
</feature>
<dbReference type="FunFam" id="2.30.30.60:FF:000001">
    <property type="entry name" value="MscS Mechanosensitive ion channel"/>
    <property type="match status" value="1"/>
</dbReference>
<feature type="domain" description="Mechanosensitive ion channel MscS" evidence="9">
    <location>
        <begin position="558"/>
        <end position="622"/>
    </location>
</feature>
<dbReference type="InterPro" id="IPR057485">
    <property type="entry name" value="YbiO-like_TM1"/>
</dbReference>
<feature type="compositionally biased region" description="Low complexity" evidence="7">
    <location>
        <begin position="39"/>
        <end position="53"/>
    </location>
</feature>
<evidence type="ECO:0000313" key="14">
    <source>
        <dbReference type="Proteomes" id="UP000006633"/>
    </source>
</evidence>
<dbReference type="Pfam" id="PF21088">
    <property type="entry name" value="MS_channel_1st"/>
    <property type="match status" value="1"/>
</dbReference>
<evidence type="ECO:0000256" key="7">
    <source>
        <dbReference type="SAM" id="MobiDB-lite"/>
    </source>
</evidence>
<dbReference type="Pfam" id="PF21082">
    <property type="entry name" value="MS_channel_3rd"/>
    <property type="match status" value="1"/>
</dbReference>
<feature type="transmembrane region" description="Helical" evidence="8">
    <location>
        <begin position="194"/>
        <end position="219"/>
    </location>
</feature>
<comment type="similarity">
    <text evidence="2">Belongs to the MscS (TC 1.A.23) family.</text>
</comment>
<keyword evidence="6 8" id="KW-0472">Membrane</keyword>
<gene>
    <name evidence="13" type="ordered locus">Snov_0436</name>
</gene>
<sequence>MLANGPRTTECFMPLRAIPGILLLALCVTFAAPLKAQTLASPPAQPAQTTPESTRPEGTRQDLRALLDTLEDDAARTAFLARLRALVESGTVAPEPAAPERDDWLAGATRSLGSFSNSVLGLVGEIEQLPEQAERFFEDLSDPLVLQRVGWAAIMVITVLAAALLAEYVAKLLLSRLRRAVEARHARGLPMRALLLGIRTVLDILPIAAFAAASFGVLALVELNFVIRLAVVTVINANVLARLILAAGRAVLTPDAPHLRLFPLENESAAYGYLWVRRFAYTVVYGYFLLRAAWVLGLALPTYHFLSHALGLFVAGMCIVFILQIRAGVAARLRRIGAREGRAARLRDTVADFWHVLLIAYVVAAYIVRVFDVAGGFAFLTQATLLSLLTVALAALAISLLLRAFDKVFRLNGEMRERYPLLEARANRYLPALRSGMQGLVLAVATLVLLEIWGARPFEWLASDHGQGAVGRLISIGVVVLAGLIAWELATVFSERLRAGNPSSTRLKTLLPFLQNAFRVVLLTLGGLILLSEIGVNIAPLLAGAGVLGLAIGFGAQTLVKDVITGIFILMEDTISVGDVVEVGAHSGLVEKISIRTVHMRDFDGNVHSIPFGEVQTIKNMSKDFAYAVIDVRVSYRENIDEALALMSEVAADMAAKGPLAETIVAPFEVVGVEALEESYIWLRGRFKTRPLGQWNVKREFYRRIKAAFDARGIEIPYPHRTVYLGTDKKGEAPPLRLVSQRPEDLSAPQRARRAEAARAARTPGPLIEEHPGARERSEEDEEPMLPTIEERRH</sequence>
<dbReference type="PANTHER" id="PTHR30460:SF0">
    <property type="entry name" value="MODERATE CONDUCTANCE MECHANOSENSITIVE CHANNEL YBIO"/>
    <property type="match status" value="1"/>
</dbReference>
<proteinExistence type="inferred from homology"/>
<feature type="transmembrane region" description="Helical" evidence="8">
    <location>
        <begin position="279"/>
        <end position="299"/>
    </location>
</feature>
<evidence type="ECO:0000256" key="4">
    <source>
        <dbReference type="ARBA" id="ARBA00022692"/>
    </source>
</evidence>
<feature type="transmembrane region" description="Helical" evidence="8">
    <location>
        <begin position="513"/>
        <end position="532"/>
    </location>
</feature>
<evidence type="ECO:0000256" key="8">
    <source>
        <dbReference type="SAM" id="Phobius"/>
    </source>
</evidence>
<dbReference type="STRING" id="639283.Snov_0436"/>
<evidence type="ECO:0000313" key="13">
    <source>
        <dbReference type="EMBL" id="ADH87769.1"/>
    </source>
</evidence>
<dbReference type="Gene3D" id="3.30.70.100">
    <property type="match status" value="1"/>
</dbReference>
<dbReference type="eggNOG" id="COG0668">
    <property type="taxonomic scope" value="Bacteria"/>
</dbReference>
<dbReference type="SUPFAM" id="SSF82861">
    <property type="entry name" value="Mechanosensitive channel protein MscS (YggB), transmembrane region"/>
    <property type="match status" value="1"/>
</dbReference>
<feature type="transmembrane region" description="Helical" evidence="8">
    <location>
        <begin position="305"/>
        <end position="329"/>
    </location>
</feature>
<feature type="domain" description="Mechanosensitive ion channel MscS C-terminal" evidence="10">
    <location>
        <begin position="629"/>
        <end position="716"/>
    </location>
</feature>
<dbReference type="SUPFAM" id="SSF82689">
    <property type="entry name" value="Mechanosensitive channel protein MscS (YggB), C-terminal domain"/>
    <property type="match status" value="1"/>
</dbReference>
<dbReference type="InterPro" id="IPR045276">
    <property type="entry name" value="YbiO_bact"/>
</dbReference>
<evidence type="ECO:0000259" key="11">
    <source>
        <dbReference type="Pfam" id="PF21088"/>
    </source>
</evidence>
<dbReference type="InterPro" id="IPR006685">
    <property type="entry name" value="MscS_channel_2nd"/>
</dbReference>
<dbReference type="InterPro" id="IPR049142">
    <property type="entry name" value="MS_channel_1st"/>
</dbReference>
<evidence type="ECO:0000259" key="9">
    <source>
        <dbReference type="Pfam" id="PF00924"/>
    </source>
</evidence>
<dbReference type="InterPro" id="IPR011014">
    <property type="entry name" value="MscS_channel_TM-2"/>
</dbReference>
<feature type="compositionally biased region" description="Basic and acidic residues" evidence="7">
    <location>
        <begin position="768"/>
        <end position="778"/>
    </location>
</feature>
<dbReference type="KEGG" id="sno:Snov_0436"/>
<keyword evidence="14" id="KW-1185">Reference proteome</keyword>
<reference evidence="13 14" key="1">
    <citation type="journal article" date="2012" name="Stand. Genomic Sci.">
        <title>Complete genome sequence of the facultatively chemolithoautotrophic and methylotrophic alpha Proteobacterium Starkeya novella type strain (ATCC 8093(T)).</title>
        <authorList>
            <person name="Kappler U."/>
            <person name="Davenport K."/>
            <person name="Beatson S."/>
            <person name="Lucas S."/>
            <person name="Lapidus A."/>
            <person name="Copeland A."/>
            <person name="Berry K.W."/>
            <person name="Glavina Del Rio T."/>
            <person name="Hammon N."/>
            <person name="Dalin E."/>
            <person name="Tice H."/>
            <person name="Pitluck S."/>
            <person name="Richardson P."/>
            <person name="Bruce D."/>
            <person name="Goodwin L.A."/>
            <person name="Han C."/>
            <person name="Tapia R."/>
            <person name="Detter J.C."/>
            <person name="Chang Y.J."/>
            <person name="Jeffries C.D."/>
            <person name="Land M."/>
            <person name="Hauser L."/>
            <person name="Kyrpides N.C."/>
            <person name="Goker M."/>
            <person name="Ivanova N."/>
            <person name="Klenk H.P."/>
            <person name="Woyke T."/>
        </authorList>
    </citation>
    <scope>NUCLEOTIDE SEQUENCE [LARGE SCALE GENOMIC DNA]</scope>
    <source>
        <strain evidence="14">ATCC 8093 / DSM 506 / JCM 20403 / CCM 1077 / IAM 12100 / NBRC 12443 / NCIMB 10456</strain>
    </source>
</reference>
<keyword evidence="4 8" id="KW-0812">Transmembrane</keyword>
<dbReference type="Pfam" id="PF00924">
    <property type="entry name" value="MS_channel_2nd"/>
    <property type="match status" value="1"/>
</dbReference>
<keyword evidence="3" id="KW-1003">Cell membrane</keyword>
<comment type="subcellular location">
    <subcellularLocation>
        <location evidence="1">Cell membrane</location>
        <topology evidence="1">Multi-pass membrane protein</topology>
    </subcellularLocation>
</comment>
<keyword evidence="5 8" id="KW-1133">Transmembrane helix</keyword>
<dbReference type="EMBL" id="CP002026">
    <property type="protein sequence ID" value="ADH87769.1"/>
    <property type="molecule type" value="Genomic_DNA"/>
</dbReference>
<dbReference type="InterPro" id="IPR011066">
    <property type="entry name" value="MscS_channel_C_sf"/>
</dbReference>
<dbReference type="GO" id="GO:0008381">
    <property type="term" value="F:mechanosensitive monoatomic ion channel activity"/>
    <property type="evidence" value="ECO:0007669"/>
    <property type="project" value="InterPro"/>
</dbReference>
<evidence type="ECO:0000256" key="5">
    <source>
        <dbReference type="ARBA" id="ARBA00022989"/>
    </source>
</evidence>
<feature type="transmembrane region" description="Helical" evidence="8">
    <location>
        <begin position="538"/>
        <end position="560"/>
    </location>
</feature>
<feature type="transmembrane region" description="Helical" evidence="8">
    <location>
        <begin position="225"/>
        <end position="245"/>
    </location>
</feature>
<dbReference type="GO" id="GO:0005886">
    <property type="term" value="C:plasma membrane"/>
    <property type="evidence" value="ECO:0007669"/>
    <property type="project" value="UniProtKB-SubCell"/>
</dbReference>
<organism evidence="13 14">
    <name type="scientific">Ancylobacter novellus (strain ATCC 8093 / DSM 506 / JCM 20403 / CCM 1077 / IAM 12100 / NBRC 12443 / NCIMB 10456)</name>
    <name type="common">Starkeya novella</name>
    <dbReference type="NCBI Taxonomy" id="639283"/>
    <lineage>
        <taxon>Bacteria</taxon>
        <taxon>Pseudomonadati</taxon>
        <taxon>Pseudomonadota</taxon>
        <taxon>Alphaproteobacteria</taxon>
        <taxon>Hyphomicrobiales</taxon>
        <taxon>Xanthobacteraceae</taxon>
        <taxon>Ancylobacter</taxon>
    </lineage>
</organism>
<feature type="region of interest" description="Disordered" evidence="7">
    <location>
        <begin position="39"/>
        <end position="60"/>
    </location>
</feature>
<evidence type="ECO:0000256" key="1">
    <source>
        <dbReference type="ARBA" id="ARBA00004651"/>
    </source>
</evidence>
<dbReference type="SUPFAM" id="SSF50182">
    <property type="entry name" value="Sm-like ribonucleoproteins"/>
    <property type="match status" value="1"/>
</dbReference>
<dbReference type="InterPro" id="IPR023408">
    <property type="entry name" value="MscS_beta-dom_sf"/>
</dbReference>
<dbReference type="Gene3D" id="1.10.287.1260">
    <property type="match status" value="1"/>
</dbReference>
<dbReference type="HOGENOM" id="CLU_013626_0_0_5"/>
<dbReference type="Pfam" id="PF25392">
    <property type="entry name" value="MS_channel_TM1"/>
    <property type="match status" value="1"/>
</dbReference>
<protein>
    <submittedName>
        <fullName evidence="13">MscS Mechanosensitive ion channel</fullName>
    </submittedName>
</protein>
<evidence type="ECO:0000256" key="2">
    <source>
        <dbReference type="ARBA" id="ARBA00008017"/>
    </source>
</evidence>
<dbReference type="Proteomes" id="UP000006633">
    <property type="component" value="Chromosome"/>
</dbReference>
<evidence type="ECO:0000259" key="10">
    <source>
        <dbReference type="Pfam" id="PF21082"/>
    </source>
</evidence>
<dbReference type="InterPro" id="IPR010920">
    <property type="entry name" value="LSM_dom_sf"/>
</dbReference>
<dbReference type="PANTHER" id="PTHR30460">
    <property type="entry name" value="MODERATE CONDUCTANCE MECHANOSENSITIVE CHANNEL YBIO"/>
    <property type="match status" value="1"/>
</dbReference>
<name>D7A351_ANCN5</name>
<feature type="transmembrane region" description="Helical" evidence="8">
    <location>
        <begin position="350"/>
        <end position="371"/>
    </location>
</feature>
<evidence type="ECO:0000256" key="3">
    <source>
        <dbReference type="ARBA" id="ARBA00022475"/>
    </source>
</evidence>
<feature type="domain" description="Moderate conductance mechanosensitive channel YbiO-like transmembrane helix 1" evidence="12">
    <location>
        <begin position="383"/>
        <end position="458"/>
    </location>
</feature>
<feature type="transmembrane region" description="Helical" evidence="8">
    <location>
        <begin position="149"/>
        <end position="174"/>
    </location>
</feature>
<evidence type="ECO:0000256" key="6">
    <source>
        <dbReference type="ARBA" id="ARBA00023136"/>
    </source>
</evidence>
<feature type="domain" description="Mechanosensitive ion channel transmembrane helices 2/3" evidence="11">
    <location>
        <begin position="517"/>
        <end position="557"/>
    </location>
</feature>
<dbReference type="AlphaFoldDB" id="D7A351"/>
<dbReference type="Gene3D" id="2.30.30.60">
    <property type="match status" value="1"/>
</dbReference>